<comment type="caution">
    <text evidence="3">The sequence shown here is derived from an EMBL/GenBank/DDBJ whole genome shotgun (WGS) entry which is preliminary data.</text>
</comment>
<feature type="domain" description="Putative zinc-finger" evidence="2">
    <location>
        <begin position="67"/>
        <end position="102"/>
    </location>
</feature>
<keyword evidence="1" id="KW-0472">Membrane</keyword>
<evidence type="ECO:0000313" key="3">
    <source>
        <dbReference type="EMBL" id="MBA2114379.1"/>
    </source>
</evidence>
<evidence type="ECO:0000313" key="4">
    <source>
        <dbReference type="Proteomes" id="UP000551616"/>
    </source>
</evidence>
<name>A0A7V8V3Q1_9BACT</name>
<gene>
    <name evidence="3" type="ORF">HOV93_15360</name>
</gene>
<keyword evidence="4" id="KW-1185">Reference proteome</keyword>
<dbReference type="EMBL" id="JABRWO010000003">
    <property type="protein sequence ID" value="MBA2114379.1"/>
    <property type="molecule type" value="Genomic_DNA"/>
</dbReference>
<sequence>MPTNKPWSECPAGELAELQRSLQEQSRRVHGRRNFMIATGSVTLGIASAGIGIVLSRREPGISILSCQETIDLLPRFVDGTLTNVSMRKAIEVHLDHCVRCREHFEATY</sequence>
<dbReference type="Proteomes" id="UP000551616">
    <property type="component" value="Unassembled WGS sequence"/>
</dbReference>
<evidence type="ECO:0000256" key="1">
    <source>
        <dbReference type="SAM" id="Phobius"/>
    </source>
</evidence>
<feature type="transmembrane region" description="Helical" evidence="1">
    <location>
        <begin position="35"/>
        <end position="55"/>
    </location>
</feature>
<dbReference type="AlphaFoldDB" id="A0A7V8V3Q1"/>
<reference evidence="3 4" key="1">
    <citation type="submission" date="2020-05" db="EMBL/GenBank/DDBJ databases">
        <title>Bremerella alba sp. nov., a novel planctomycete isolated from the surface of the macroalga Fucus spiralis.</title>
        <authorList>
            <person name="Godinho O."/>
            <person name="Botelho R."/>
            <person name="Albuquerque L."/>
            <person name="Wiegand S."/>
            <person name="Da Costa M.S."/>
            <person name="Lobo-Da-Cunha A."/>
            <person name="Jogler C."/>
            <person name="Lage O.M."/>
        </authorList>
    </citation>
    <scope>NUCLEOTIDE SEQUENCE [LARGE SCALE GENOMIC DNA]</scope>
    <source>
        <strain evidence="3 4">FF15</strain>
    </source>
</reference>
<keyword evidence="1" id="KW-0812">Transmembrane</keyword>
<dbReference type="InterPro" id="IPR027383">
    <property type="entry name" value="Znf_put"/>
</dbReference>
<evidence type="ECO:0000259" key="2">
    <source>
        <dbReference type="Pfam" id="PF13490"/>
    </source>
</evidence>
<keyword evidence="1" id="KW-1133">Transmembrane helix</keyword>
<organism evidence="3 4">
    <name type="scientific">Bremerella alba</name>
    <dbReference type="NCBI Taxonomy" id="980252"/>
    <lineage>
        <taxon>Bacteria</taxon>
        <taxon>Pseudomonadati</taxon>
        <taxon>Planctomycetota</taxon>
        <taxon>Planctomycetia</taxon>
        <taxon>Pirellulales</taxon>
        <taxon>Pirellulaceae</taxon>
        <taxon>Bremerella</taxon>
    </lineage>
</organism>
<dbReference type="RefSeq" id="WP_207395825.1">
    <property type="nucleotide sequence ID" value="NZ_JABRWO010000003.1"/>
</dbReference>
<proteinExistence type="predicted"/>
<accession>A0A7V8V3Q1</accession>
<dbReference type="Pfam" id="PF13490">
    <property type="entry name" value="zf-HC2"/>
    <property type="match status" value="1"/>
</dbReference>
<protein>
    <recommendedName>
        <fullName evidence="2">Putative zinc-finger domain-containing protein</fullName>
    </recommendedName>
</protein>